<accession>A0ABQ2EGC7</accession>
<dbReference type="PANTHER" id="PTHR43591">
    <property type="entry name" value="METHYLTRANSFERASE"/>
    <property type="match status" value="1"/>
</dbReference>
<dbReference type="Pfam" id="PF13649">
    <property type="entry name" value="Methyltransf_25"/>
    <property type="match status" value="1"/>
</dbReference>
<evidence type="ECO:0000313" key="3">
    <source>
        <dbReference type="Proteomes" id="UP000660265"/>
    </source>
</evidence>
<reference evidence="3" key="1">
    <citation type="journal article" date="2019" name="Int. J. Syst. Evol. Microbiol.">
        <title>The Global Catalogue of Microorganisms (GCM) 10K type strain sequencing project: providing services to taxonomists for standard genome sequencing and annotation.</title>
        <authorList>
            <consortium name="The Broad Institute Genomics Platform"/>
            <consortium name="The Broad Institute Genome Sequencing Center for Infectious Disease"/>
            <person name="Wu L."/>
            <person name="Ma J."/>
        </authorList>
    </citation>
    <scope>NUCLEOTIDE SEQUENCE [LARGE SCALE GENOMIC DNA]</scope>
    <source>
        <strain evidence="3">CGMCC 4.7275</strain>
    </source>
</reference>
<dbReference type="InterPro" id="IPR041698">
    <property type="entry name" value="Methyltransf_25"/>
</dbReference>
<evidence type="ECO:0000313" key="2">
    <source>
        <dbReference type="EMBL" id="GGK10364.1"/>
    </source>
</evidence>
<proteinExistence type="predicted"/>
<dbReference type="Gene3D" id="3.40.50.150">
    <property type="entry name" value="Vaccinia Virus protein VP39"/>
    <property type="match status" value="1"/>
</dbReference>
<dbReference type="PANTHER" id="PTHR43591:SF24">
    <property type="entry name" value="2-METHOXY-6-POLYPRENYL-1,4-BENZOQUINOL METHYLASE, MITOCHONDRIAL"/>
    <property type="match status" value="1"/>
</dbReference>
<dbReference type="EMBL" id="BMMV01000017">
    <property type="protein sequence ID" value="GGK10364.1"/>
    <property type="molecule type" value="Genomic_DNA"/>
</dbReference>
<comment type="caution">
    <text evidence="2">The sequence shown here is derived from an EMBL/GenBank/DDBJ whole genome shotgun (WGS) entry which is preliminary data.</text>
</comment>
<gene>
    <name evidence="2" type="ORF">GCM10011583_48120</name>
</gene>
<protein>
    <recommendedName>
        <fullName evidence="1">Methyltransferase domain-containing protein</fullName>
    </recommendedName>
</protein>
<dbReference type="Proteomes" id="UP000660265">
    <property type="component" value="Unassembled WGS sequence"/>
</dbReference>
<dbReference type="RefSeq" id="WP_189109632.1">
    <property type="nucleotide sequence ID" value="NZ_BMMV01000017.1"/>
</dbReference>
<dbReference type="InterPro" id="IPR029063">
    <property type="entry name" value="SAM-dependent_MTases_sf"/>
</dbReference>
<keyword evidence="3" id="KW-1185">Reference proteome</keyword>
<name>A0ABQ2EGC7_9ACTN</name>
<organism evidence="2 3">
    <name type="scientific">Streptomyces camponoticapitis</name>
    <dbReference type="NCBI Taxonomy" id="1616125"/>
    <lineage>
        <taxon>Bacteria</taxon>
        <taxon>Bacillati</taxon>
        <taxon>Actinomycetota</taxon>
        <taxon>Actinomycetes</taxon>
        <taxon>Kitasatosporales</taxon>
        <taxon>Streptomycetaceae</taxon>
        <taxon>Streptomyces</taxon>
    </lineage>
</organism>
<dbReference type="SUPFAM" id="SSF53335">
    <property type="entry name" value="S-adenosyl-L-methionine-dependent methyltransferases"/>
    <property type="match status" value="1"/>
</dbReference>
<feature type="domain" description="Methyltransferase" evidence="1">
    <location>
        <begin position="56"/>
        <end position="150"/>
    </location>
</feature>
<evidence type="ECO:0000259" key="1">
    <source>
        <dbReference type="Pfam" id="PF13649"/>
    </source>
</evidence>
<dbReference type="CDD" id="cd02440">
    <property type="entry name" value="AdoMet_MTases"/>
    <property type="match status" value="1"/>
</dbReference>
<sequence length="286" mass="30132">MPTPSVDPQRFKDNQRSTWDGMSAGWAAATDIFERGGQPTTEHLLERGGVRPGQSVLDLGTGHGEPAIRAAEAVGPEGRVVGVDLSTAMLARAHARAAALPQAEFVEGDVESIGLAAESFDVVLSRWGLMLVIDQLATFEAIRRVLKPGGVLATTTWGPPQSVPMLFTATRVLGERLRLPGPPPGQPGPFSMCEADALAKTVTAAGFSDVTVTEFTVPFVLQNPAEYAAFGRAVTPRAVLDLIKRRFGSEDDPGTWGAVADAVERHAAGDGRIMLPSTALSVRATA</sequence>